<dbReference type="RefSeq" id="WP_194847826.1">
    <property type="nucleotide sequence ID" value="NZ_JAAEJV010000026.1"/>
</dbReference>
<reference evidence="3 4" key="1">
    <citation type="submission" date="2020-01" db="EMBL/GenBank/DDBJ databases">
        <title>Draft genome sequence of Cand. Neptunochlamydia vexilliferae K9.</title>
        <authorList>
            <person name="Schulz F."/>
            <person name="Koestlbacher S."/>
            <person name="Wascher F."/>
            <person name="Pizzetti I."/>
            <person name="Horn M."/>
        </authorList>
    </citation>
    <scope>NUCLEOTIDE SEQUENCE [LARGE SCALE GENOMIC DNA]</scope>
    <source>
        <strain evidence="3 4">K9</strain>
    </source>
</reference>
<sequence length="89" mass="9327">MRKTLTLLIACGLILLKTPIYGNDQAFSDCEYDANEGYEKCEPLGYGSSTATSTSISMSMVGWGLGLAIAIAILAGVIHQSAAAHNDSN</sequence>
<keyword evidence="2" id="KW-0732">Signal</keyword>
<evidence type="ECO:0000256" key="2">
    <source>
        <dbReference type="SAM" id="SignalP"/>
    </source>
</evidence>
<proteinExistence type="predicted"/>
<gene>
    <name evidence="3" type="ORF">NEPTK9_001039</name>
</gene>
<dbReference type="EMBL" id="JAAEJV010000026">
    <property type="protein sequence ID" value="MBF5059525.1"/>
    <property type="molecule type" value="Genomic_DNA"/>
</dbReference>
<name>A0ABS0AZH2_9BACT</name>
<organism evidence="3 4">
    <name type="scientific">Candidatus Neptunichlamydia vexilliferae</name>
    <dbReference type="NCBI Taxonomy" id="1651774"/>
    <lineage>
        <taxon>Bacteria</taxon>
        <taxon>Pseudomonadati</taxon>
        <taxon>Chlamydiota</taxon>
        <taxon>Chlamydiia</taxon>
        <taxon>Parachlamydiales</taxon>
        <taxon>Simkaniaceae</taxon>
        <taxon>Candidatus Neptunichlamydia</taxon>
    </lineage>
</organism>
<keyword evidence="4" id="KW-1185">Reference proteome</keyword>
<evidence type="ECO:0000313" key="4">
    <source>
        <dbReference type="Proteomes" id="UP001194714"/>
    </source>
</evidence>
<feature type="chain" id="PRO_5045755033" evidence="2">
    <location>
        <begin position="23"/>
        <end position="89"/>
    </location>
</feature>
<evidence type="ECO:0000313" key="3">
    <source>
        <dbReference type="EMBL" id="MBF5059525.1"/>
    </source>
</evidence>
<protein>
    <submittedName>
        <fullName evidence="3">Uncharacterized protein</fullName>
    </submittedName>
</protein>
<keyword evidence="1" id="KW-1133">Transmembrane helix</keyword>
<feature type="transmembrane region" description="Helical" evidence="1">
    <location>
        <begin position="56"/>
        <end position="78"/>
    </location>
</feature>
<accession>A0ABS0AZH2</accession>
<evidence type="ECO:0000256" key="1">
    <source>
        <dbReference type="SAM" id="Phobius"/>
    </source>
</evidence>
<comment type="caution">
    <text evidence="3">The sequence shown here is derived from an EMBL/GenBank/DDBJ whole genome shotgun (WGS) entry which is preliminary data.</text>
</comment>
<dbReference type="Proteomes" id="UP001194714">
    <property type="component" value="Unassembled WGS sequence"/>
</dbReference>
<keyword evidence="1" id="KW-0472">Membrane</keyword>
<feature type="signal peptide" evidence="2">
    <location>
        <begin position="1"/>
        <end position="22"/>
    </location>
</feature>
<keyword evidence="1" id="KW-0812">Transmembrane</keyword>